<comment type="similarity">
    <text evidence="1">Belongs to the GatC family.</text>
</comment>
<dbReference type="GO" id="GO:0006450">
    <property type="term" value="P:regulation of translational fidelity"/>
    <property type="evidence" value="ECO:0007669"/>
    <property type="project" value="InterPro"/>
</dbReference>
<dbReference type="RefSeq" id="WP_176233952.1">
    <property type="nucleotide sequence ID" value="NZ_BLRY01000314.1"/>
</dbReference>
<keyword evidence="1" id="KW-0648">Protein biosynthesis</keyword>
<dbReference type="Gene3D" id="1.10.20.60">
    <property type="entry name" value="Glu-tRNAGln amidotransferase C subunit, N-terminal domain"/>
    <property type="match status" value="1"/>
</dbReference>
<evidence type="ECO:0000313" key="8">
    <source>
        <dbReference type="Proteomes" id="UP000591948"/>
    </source>
</evidence>
<reference evidence="6 7" key="1">
    <citation type="journal article" date="2020" name="Front. Microbiol.">
        <title>Single-cell genomics of novel Actinobacteria with the Wood-Ljungdahl pathway discovered in a serpentinizing system.</title>
        <authorList>
            <person name="Merino N."/>
            <person name="Kawai M."/>
            <person name="Boyd E.S."/>
            <person name="Colman D.R."/>
            <person name="McGlynn S.E."/>
            <person name="Nealson K.H."/>
            <person name="Kurokawa K."/>
            <person name="Hongoh Y."/>
        </authorList>
    </citation>
    <scope>NUCLEOTIDE SEQUENCE [LARGE SCALE GENOMIC DNA]</scope>
    <source>
        <strain evidence="3 6">S25</strain>
        <strain evidence="4 8">S33</strain>
        <strain evidence="5 7">S42</strain>
    </source>
</reference>
<evidence type="ECO:0000313" key="6">
    <source>
        <dbReference type="Proteomes" id="UP000543224"/>
    </source>
</evidence>
<evidence type="ECO:0000313" key="5">
    <source>
        <dbReference type="EMBL" id="GFP32429.1"/>
    </source>
</evidence>
<keyword evidence="1" id="KW-0067">ATP-binding</keyword>
<keyword evidence="1" id="KW-0547">Nucleotide-binding</keyword>
<keyword evidence="3" id="KW-0808">Transferase</keyword>
<dbReference type="NCBIfam" id="TIGR00135">
    <property type="entry name" value="gatC"/>
    <property type="match status" value="1"/>
</dbReference>
<dbReference type="EC" id="6.3.5.-" evidence="1"/>
<evidence type="ECO:0000313" key="4">
    <source>
        <dbReference type="EMBL" id="GFP28629.1"/>
    </source>
</evidence>
<dbReference type="EMBL" id="BLRX01000002">
    <property type="protein sequence ID" value="GFP24594.1"/>
    <property type="molecule type" value="Genomic_DNA"/>
</dbReference>
<keyword evidence="2" id="KW-0175">Coiled coil</keyword>
<keyword evidence="1" id="KW-0436">Ligase</keyword>
<dbReference type="EMBL" id="BLRY01000314">
    <property type="protein sequence ID" value="GFP28629.1"/>
    <property type="molecule type" value="Genomic_DNA"/>
</dbReference>
<dbReference type="SUPFAM" id="SSF141000">
    <property type="entry name" value="Glu-tRNAGln amidotransferase C subunit"/>
    <property type="match status" value="1"/>
</dbReference>
<dbReference type="GO" id="GO:0006412">
    <property type="term" value="P:translation"/>
    <property type="evidence" value="ECO:0007669"/>
    <property type="project" value="UniProtKB-UniRule"/>
</dbReference>
<dbReference type="InterPro" id="IPR036113">
    <property type="entry name" value="Asp/Glu-ADT_sf_sub_c"/>
</dbReference>
<dbReference type="PANTHER" id="PTHR15004:SF0">
    <property type="entry name" value="GLUTAMYL-TRNA(GLN) AMIDOTRANSFERASE SUBUNIT C, MITOCHONDRIAL"/>
    <property type="match status" value="1"/>
</dbReference>
<dbReference type="Proteomes" id="UP000543224">
    <property type="component" value="Unassembled WGS sequence"/>
</dbReference>
<evidence type="ECO:0000256" key="1">
    <source>
        <dbReference type="HAMAP-Rule" id="MF_00122"/>
    </source>
</evidence>
<dbReference type="GO" id="GO:0070681">
    <property type="term" value="P:glutaminyl-tRNAGln biosynthesis via transamidation"/>
    <property type="evidence" value="ECO:0007669"/>
    <property type="project" value="TreeGrafter"/>
</dbReference>
<evidence type="ECO:0000313" key="3">
    <source>
        <dbReference type="EMBL" id="GFP24594.1"/>
    </source>
</evidence>
<dbReference type="InterPro" id="IPR003837">
    <property type="entry name" value="GatC"/>
</dbReference>
<gene>
    <name evidence="1" type="primary">gatC</name>
    <name evidence="3" type="ORF">HKBW3S25_00032</name>
    <name evidence="4" type="ORF">HKBW3S33_02043</name>
    <name evidence="5" type="ORF">HKBW3S42_00734</name>
</gene>
<dbReference type="GO" id="GO:0050567">
    <property type="term" value="F:glutaminyl-tRNA synthase (glutamine-hydrolyzing) activity"/>
    <property type="evidence" value="ECO:0007669"/>
    <property type="project" value="UniProtKB-UniRule"/>
</dbReference>
<sequence length="98" mass="11140">MSRISREEVEHIARLAELEFSEEEKEKLAVQLNQILEHAGRISQLDIKDVPPTSHVLPLTNVFREDEPRPSLSLEEVLANAPEVLDNCFLVPQILEEG</sequence>
<dbReference type="PANTHER" id="PTHR15004">
    <property type="entry name" value="GLUTAMYL-TRNA(GLN) AMIDOTRANSFERASE SUBUNIT C, MITOCHONDRIAL"/>
    <property type="match status" value="1"/>
</dbReference>
<name>A0A6V8NYV6_9ACTN</name>
<dbReference type="HAMAP" id="MF_00122">
    <property type="entry name" value="GatC"/>
    <property type="match status" value="1"/>
</dbReference>
<comment type="function">
    <text evidence="1">Allows the formation of correctly charged Asn-tRNA(Asn) or Gln-tRNA(Gln) through the transamidation of misacylated Asp-tRNA(Asn) or Glu-tRNA(Gln) in organisms which lack either or both of asparaginyl-tRNA or glutaminyl-tRNA synthetases. The reaction takes place in the presence of glutamine and ATP through an activated phospho-Asp-tRNA(Asn) or phospho-Glu-tRNA(Gln).</text>
</comment>
<dbReference type="Pfam" id="PF02686">
    <property type="entry name" value="GatC"/>
    <property type="match status" value="1"/>
</dbReference>
<evidence type="ECO:0000256" key="2">
    <source>
        <dbReference type="SAM" id="Coils"/>
    </source>
</evidence>
<evidence type="ECO:0000313" key="7">
    <source>
        <dbReference type="Proteomes" id="UP000568877"/>
    </source>
</evidence>
<accession>A0A6V8NYV6</accession>
<comment type="caution">
    <text evidence="3">The sequence shown here is derived from an EMBL/GenBank/DDBJ whole genome shotgun (WGS) entry which is preliminary data.</text>
</comment>
<dbReference type="GO" id="GO:0016740">
    <property type="term" value="F:transferase activity"/>
    <property type="evidence" value="ECO:0007669"/>
    <property type="project" value="UniProtKB-KW"/>
</dbReference>
<dbReference type="Proteomes" id="UP000591948">
    <property type="component" value="Unassembled WGS sequence"/>
</dbReference>
<comment type="catalytic activity">
    <reaction evidence="1">
        <text>L-aspartyl-tRNA(Asn) + L-glutamine + ATP + H2O = L-asparaginyl-tRNA(Asn) + L-glutamate + ADP + phosphate + 2 H(+)</text>
        <dbReference type="Rhea" id="RHEA:14513"/>
        <dbReference type="Rhea" id="RHEA-COMP:9674"/>
        <dbReference type="Rhea" id="RHEA-COMP:9677"/>
        <dbReference type="ChEBI" id="CHEBI:15377"/>
        <dbReference type="ChEBI" id="CHEBI:15378"/>
        <dbReference type="ChEBI" id="CHEBI:29985"/>
        <dbReference type="ChEBI" id="CHEBI:30616"/>
        <dbReference type="ChEBI" id="CHEBI:43474"/>
        <dbReference type="ChEBI" id="CHEBI:58359"/>
        <dbReference type="ChEBI" id="CHEBI:78515"/>
        <dbReference type="ChEBI" id="CHEBI:78516"/>
        <dbReference type="ChEBI" id="CHEBI:456216"/>
    </reaction>
</comment>
<comment type="catalytic activity">
    <reaction evidence="1">
        <text>L-glutamyl-tRNA(Gln) + L-glutamine + ATP + H2O = L-glutaminyl-tRNA(Gln) + L-glutamate + ADP + phosphate + H(+)</text>
        <dbReference type="Rhea" id="RHEA:17521"/>
        <dbReference type="Rhea" id="RHEA-COMP:9681"/>
        <dbReference type="Rhea" id="RHEA-COMP:9684"/>
        <dbReference type="ChEBI" id="CHEBI:15377"/>
        <dbReference type="ChEBI" id="CHEBI:15378"/>
        <dbReference type="ChEBI" id="CHEBI:29985"/>
        <dbReference type="ChEBI" id="CHEBI:30616"/>
        <dbReference type="ChEBI" id="CHEBI:43474"/>
        <dbReference type="ChEBI" id="CHEBI:58359"/>
        <dbReference type="ChEBI" id="CHEBI:78520"/>
        <dbReference type="ChEBI" id="CHEBI:78521"/>
        <dbReference type="ChEBI" id="CHEBI:456216"/>
    </reaction>
</comment>
<comment type="subunit">
    <text evidence="1">Heterotrimer of A, B and C subunits.</text>
</comment>
<dbReference type="EMBL" id="BLSA01000076">
    <property type="protein sequence ID" value="GFP32429.1"/>
    <property type="molecule type" value="Genomic_DNA"/>
</dbReference>
<keyword evidence="8" id="KW-1185">Reference proteome</keyword>
<feature type="coiled-coil region" evidence="2">
    <location>
        <begin position="6"/>
        <end position="38"/>
    </location>
</feature>
<dbReference type="GO" id="GO:0005524">
    <property type="term" value="F:ATP binding"/>
    <property type="evidence" value="ECO:0007669"/>
    <property type="project" value="UniProtKB-KW"/>
</dbReference>
<organism evidence="3 6">
    <name type="scientific">Candidatus Hakubella thermalkaliphila</name>
    <dbReference type="NCBI Taxonomy" id="2754717"/>
    <lineage>
        <taxon>Bacteria</taxon>
        <taxon>Bacillati</taxon>
        <taxon>Actinomycetota</taxon>
        <taxon>Actinomycetota incertae sedis</taxon>
        <taxon>Candidatus Hakubellales</taxon>
        <taxon>Candidatus Hakubellaceae</taxon>
        <taxon>Candidatus Hakubella</taxon>
    </lineage>
</organism>
<protein>
    <recommendedName>
        <fullName evidence="1">Aspartyl/glutamyl-tRNA(Asn/Gln) amidotransferase subunit C</fullName>
        <shortName evidence="1">Asp/Glu-ADT subunit C</shortName>
        <ecNumber evidence="1">6.3.5.-</ecNumber>
    </recommendedName>
</protein>
<proteinExistence type="inferred from homology"/>
<dbReference type="AlphaFoldDB" id="A0A6V8NYV6"/>
<dbReference type="Proteomes" id="UP000568877">
    <property type="component" value="Unassembled WGS sequence"/>
</dbReference>